<dbReference type="PATRIC" id="fig|1162668.3.peg.640"/>
<protein>
    <submittedName>
        <fullName evidence="1">Uncharacterized protein</fullName>
    </submittedName>
</protein>
<dbReference type="HOGENOM" id="CLU_2788827_0_0_0"/>
<name>I0ILW1_LEPFC</name>
<keyword evidence="2" id="KW-1185">Reference proteome</keyword>
<dbReference type="STRING" id="1162668.LFE_0544"/>
<dbReference type="KEGG" id="lfc:LFE_0544"/>
<sequence>MFIKRYCGHEEVIKAPETKDQFLMERGRQCKKCRVSPVSSNEIDRPTIEKIRWQVPRAMASAMDRLGE</sequence>
<evidence type="ECO:0000313" key="1">
    <source>
        <dbReference type="EMBL" id="BAM06260.1"/>
    </source>
</evidence>
<dbReference type="Proteomes" id="UP000007382">
    <property type="component" value="Chromosome"/>
</dbReference>
<organism evidence="1 2">
    <name type="scientific">Leptospirillum ferrooxidans (strain C2-3)</name>
    <dbReference type="NCBI Taxonomy" id="1162668"/>
    <lineage>
        <taxon>Bacteria</taxon>
        <taxon>Pseudomonadati</taxon>
        <taxon>Nitrospirota</taxon>
        <taxon>Nitrospiria</taxon>
        <taxon>Nitrospirales</taxon>
        <taxon>Nitrospiraceae</taxon>
        <taxon>Leptospirillum</taxon>
    </lineage>
</organism>
<dbReference type="RefSeq" id="WP_014448752.1">
    <property type="nucleotide sequence ID" value="NC_017094.1"/>
</dbReference>
<accession>I0ILW1</accession>
<evidence type="ECO:0000313" key="2">
    <source>
        <dbReference type="Proteomes" id="UP000007382"/>
    </source>
</evidence>
<gene>
    <name evidence="1" type="ordered locus">LFE_0544</name>
</gene>
<dbReference type="EMBL" id="AP012342">
    <property type="protein sequence ID" value="BAM06260.1"/>
    <property type="molecule type" value="Genomic_DNA"/>
</dbReference>
<proteinExistence type="predicted"/>
<reference evidence="1 2" key="1">
    <citation type="journal article" date="2012" name="J. Bacteriol.">
        <title>Complete Genome Sequence of Leptospirillum ferrooxidans Strain C2-3, Isolated from a Fresh Volcanic Ash Deposit on the Island of Miyake, Japan.</title>
        <authorList>
            <person name="Fujimura R."/>
            <person name="Sato Y."/>
            <person name="Nishizawa T."/>
            <person name="Oshima K."/>
            <person name="Kim S.-W."/>
            <person name="Hattori M."/>
            <person name="Kamijo T."/>
            <person name="Ohta H."/>
        </authorList>
    </citation>
    <scope>NUCLEOTIDE SEQUENCE [LARGE SCALE GENOMIC DNA]</scope>
    <source>
        <strain evidence="1 2">C2-3</strain>
    </source>
</reference>
<dbReference type="AlphaFoldDB" id="I0ILW1"/>
<reference evidence="2" key="2">
    <citation type="submission" date="2012-03" db="EMBL/GenBank/DDBJ databases">
        <title>The complete genome sequence of the pioneer microbe on fresh volcanic deposit, Leptospirillum ferrooxidans strain C2-3.</title>
        <authorList>
            <person name="Fujimura R."/>
            <person name="Sato Y."/>
            <person name="Nishizawa T."/>
            <person name="Nanba K."/>
            <person name="Oshima K."/>
            <person name="Hattori M."/>
            <person name="Kamijo T."/>
            <person name="Ohta H."/>
        </authorList>
    </citation>
    <scope>NUCLEOTIDE SEQUENCE [LARGE SCALE GENOMIC DNA]</scope>
    <source>
        <strain evidence="2">C2-3</strain>
    </source>
</reference>